<dbReference type="InterPro" id="IPR036661">
    <property type="entry name" value="Luciferase-like_sf"/>
</dbReference>
<dbReference type="NCBIfam" id="TIGR03620">
    <property type="entry name" value="F420_MSMEG_4141"/>
    <property type="match status" value="1"/>
</dbReference>
<dbReference type="Gene3D" id="3.20.20.30">
    <property type="entry name" value="Luciferase-like domain"/>
    <property type="match status" value="1"/>
</dbReference>
<name>A0A545AFN6_9ACTN</name>
<evidence type="ECO:0000313" key="2">
    <source>
        <dbReference type="Proteomes" id="UP000317982"/>
    </source>
</evidence>
<proteinExistence type="predicted"/>
<accession>A0A545AFN6</accession>
<gene>
    <name evidence="1" type="ORF">FL583_36570</name>
</gene>
<dbReference type="EMBL" id="VIRS01000047">
    <property type="protein sequence ID" value="TQS40133.1"/>
    <property type="molecule type" value="Genomic_DNA"/>
</dbReference>
<sequence length="268" mass="28442">MKPQLGPVGIWDMRFRGRSGPDAVAEALDAGWNTLWVPGLDGGGALDDVRKVLEAAPDSQVVTGVLNIWAQSAQELSELDEPRLTVGLGIGSPAGATARGRDYGSPIASMSAYLDEVAIPADRLLLGALGPRMVDLAVRRTAGWHPFLVTPEYVAAERQRVGEAPFLAPHQAVVLDQDPDRARATARAGIGAFIGFPTYRANLRRLGFDDDDLVPGGSDRLIDALVVHGTTDDVVRRVRAHHDAGADHVALHVLTALDSSRGIAAAFN</sequence>
<evidence type="ECO:0000313" key="1">
    <source>
        <dbReference type="EMBL" id="TQS40133.1"/>
    </source>
</evidence>
<dbReference type="Proteomes" id="UP000317982">
    <property type="component" value="Unassembled WGS sequence"/>
</dbReference>
<keyword evidence="2" id="KW-1185">Reference proteome</keyword>
<dbReference type="InterPro" id="IPR019922">
    <property type="entry name" value="Lucif-like_OxRdatse_MSMEG_4141"/>
</dbReference>
<dbReference type="AlphaFoldDB" id="A0A545AFN6"/>
<dbReference type="GO" id="GO:0016705">
    <property type="term" value="F:oxidoreductase activity, acting on paired donors, with incorporation or reduction of molecular oxygen"/>
    <property type="evidence" value="ECO:0007669"/>
    <property type="project" value="InterPro"/>
</dbReference>
<comment type="caution">
    <text evidence="1">The sequence shown here is derived from an EMBL/GenBank/DDBJ whole genome shotgun (WGS) entry which is preliminary data.</text>
</comment>
<organism evidence="1 2">
    <name type="scientific">Cryptosporangium phraense</name>
    <dbReference type="NCBI Taxonomy" id="2593070"/>
    <lineage>
        <taxon>Bacteria</taxon>
        <taxon>Bacillati</taxon>
        <taxon>Actinomycetota</taxon>
        <taxon>Actinomycetes</taxon>
        <taxon>Cryptosporangiales</taxon>
        <taxon>Cryptosporangiaceae</taxon>
        <taxon>Cryptosporangium</taxon>
    </lineage>
</organism>
<dbReference type="RefSeq" id="WP_142709489.1">
    <property type="nucleotide sequence ID" value="NZ_VIRS01000047.1"/>
</dbReference>
<protein>
    <submittedName>
        <fullName evidence="1">TIGR03620 family F420-dependent LLM class oxidoreductase</fullName>
    </submittedName>
</protein>
<dbReference type="SUPFAM" id="SSF51679">
    <property type="entry name" value="Bacterial luciferase-like"/>
    <property type="match status" value="1"/>
</dbReference>
<dbReference type="OrthoDB" id="4760590at2"/>
<reference evidence="1 2" key="1">
    <citation type="submission" date="2019-07" db="EMBL/GenBank/DDBJ databases">
        <title>Cryptosporangium phraense sp. nov., isolated from plant litter.</title>
        <authorList>
            <person name="Suriyachadkun C."/>
        </authorList>
    </citation>
    <scope>NUCLEOTIDE SEQUENCE [LARGE SCALE GENOMIC DNA]</scope>
    <source>
        <strain evidence="1 2">A-T 5661</strain>
    </source>
</reference>
<dbReference type="InParanoid" id="A0A545AFN6"/>